<reference evidence="1 2" key="1">
    <citation type="submission" date="2019-07" db="EMBL/GenBank/DDBJ databases">
        <title>Whole genome shotgun sequence of Gluconobacter wancherniae NBRC 103581.</title>
        <authorList>
            <person name="Hosoyama A."/>
            <person name="Uohara A."/>
            <person name="Ohji S."/>
            <person name="Ichikawa N."/>
        </authorList>
    </citation>
    <scope>NUCLEOTIDE SEQUENCE [LARGE SCALE GENOMIC DNA]</scope>
    <source>
        <strain evidence="1 2">NBRC 103581</strain>
    </source>
</reference>
<organism evidence="1 2">
    <name type="scientific">Gluconobacter wancherniae NBRC 103581</name>
    <dbReference type="NCBI Taxonomy" id="656744"/>
    <lineage>
        <taxon>Bacteria</taxon>
        <taxon>Pseudomonadati</taxon>
        <taxon>Pseudomonadota</taxon>
        <taxon>Alphaproteobacteria</taxon>
        <taxon>Acetobacterales</taxon>
        <taxon>Acetobacteraceae</taxon>
        <taxon>Gluconobacter</taxon>
    </lineage>
</organism>
<dbReference type="Proteomes" id="UP000321230">
    <property type="component" value="Unassembled WGS sequence"/>
</dbReference>
<dbReference type="EMBL" id="BJUZ01000005">
    <property type="protein sequence ID" value="GEK94721.1"/>
    <property type="molecule type" value="Genomic_DNA"/>
</dbReference>
<dbReference type="InterPro" id="IPR053842">
    <property type="entry name" value="NikA-like"/>
</dbReference>
<dbReference type="OrthoDB" id="7271478at2"/>
<accession>A0A511B562</accession>
<evidence type="ECO:0000313" key="2">
    <source>
        <dbReference type="Proteomes" id="UP000321230"/>
    </source>
</evidence>
<protein>
    <submittedName>
        <fullName evidence="1">Uncharacterized protein</fullName>
    </submittedName>
</protein>
<name>A0A511B562_9PROT</name>
<evidence type="ECO:0000313" key="1">
    <source>
        <dbReference type="EMBL" id="GEK94721.1"/>
    </source>
</evidence>
<dbReference type="Pfam" id="PF21983">
    <property type="entry name" value="NikA-like"/>
    <property type="match status" value="1"/>
</dbReference>
<sequence>MPIAPSPSRHRSSRLSVRASPTELERWNNAAHALGHVTTAAWVRTLLHDAEVSHRSGGDIGSEIRSLRSDLSRIGNNLNQLAHAAHLGDAVACGDTLEHIDRLKDRTDSLLKTLRPVRIRRVKLPSHSVPVHLVH</sequence>
<comment type="caution">
    <text evidence="1">The sequence shown here is derived from an EMBL/GenBank/DDBJ whole genome shotgun (WGS) entry which is preliminary data.</text>
</comment>
<keyword evidence="2" id="KW-1185">Reference proteome</keyword>
<dbReference type="AlphaFoldDB" id="A0A511B562"/>
<dbReference type="RefSeq" id="WP_146798575.1">
    <property type="nucleotide sequence ID" value="NZ_BARC01000009.1"/>
</dbReference>
<proteinExistence type="predicted"/>
<gene>
    <name evidence="1" type="ORF">GWA01_24910</name>
</gene>